<dbReference type="InterPro" id="IPR032675">
    <property type="entry name" value="LRR_dom_sf"/>
</dbReference>
<dbReference type="KEGG" id="mlr:MELLADRAFT_71120"/>
<dbReference type="EMBL" id="GL883096">
    <property type="protein sequence ID" value="EGG09966.1"/>
    <property type="molecule type" value="Genomic_DNA"/>
</dbReference>
<dbReference type="Proteomes" id="UP000001072">
    <property type="component" value="Unassembled WGS sequence"/>
</dbReference>
<evidence type="ECO:0000313" key="2">
    <source>
        <dbReference type="Proteomes" id="UP000001072"/>
    </source>
</evidence>
<keyword evidence="2" id="KW-1185">Reference proteome</keyword>
<dbReference type="SUPFAM" id="SSF52047">
    <property type="entry name" value="RNI-like"/>
    <property type="match status" value="1"/>
</dbReference>
<protein>
    <recommendedName>
        <fullName evidence="3">F-box domain-containing protein</fullName>
    </recommendedName>
</protein>
<accession>F4RCG5</accession>
<name>F4RCG5_MELLP</name>
<dbReference type="InParanoid" id="F4RCG5"/>
<dbReference type="GeneID" id="18931731"/>
<dbReference type="HOGENOM" id="CLU_1503746_0_0_1"/>
<dbReference type="AlphaFoldDB" id="F4RCG5"/>
<sequence length="179" mass="20766">MEISYSPIYCEEGPPELVRLIIEDCENLCLSKTPLFVNAWAPDLTYLDIRFIDDWKPIQEFHQFNLADLTHLTIRSSYKFDSLQCFSNCKNLSHLSLVRFGKDKQTKFSESIMANIFPKLKVLSFYTHHSSITLDSLVDLQLFPIDVFCKSKEIELRVLCEETYHGTLYDGSMLHATPD</sequence>
<evidence type="ECO:0008006" key="3">
    <source>
        <dbReference type="Google" id="ProtNLM"/>
    </source>
</evidence>
<dbReference type="Gene3D" id="3.80.10.10">
    <property type="entry name" value="Ribonuclease Inhibitor"/>
    <property type="match status" value="1"/>
</dbReference>
<organism evidence="2">
    <name type="scientific">Melampsora larici-populina (strain 98AG31 / pathotype 3-4-7)</name>
    <name type="common">Poplar leaf rust fungus</name>
    <dbReference type="NCBI Taxonomy" id="747676"/>
    <lineage>
        <taxon>Eukaryota</taxon>
        <taxon>Fungi</taxon>
        <taxon>Dikarya</taxon>
        <taxon>Basidiomycota</taxon>
        <taxon>Pucciniomycotina</taxon>
        <taxon>Pucciniomycetes</taxon>
        <taxon>Pucciniales</taxon>
        <taxon>Melampsoraceae</taxon>
        <taxon>Melampsora</taxon>
    </lineage>
</organism>
<dbReference type="OrthoDB" id="10535716at2759"/>
<dbReference type="RefSeq" id="XP_007407020.1">
    <property type="nucleotide sequence ID" value="XM_007406958.1"/>
</dbReference>
<proteinExistence type="predicted"/>
<reference evidence="2" key="1">
    <citation type="journal article" date="2011" name="Proc. Natl. Acad. Sci. U.S.A.">
        <title>Obligate biotrophy features unraveled by the genomic analysis of rust fungi.</title>
        <authorList>
            <person name="Duplessis S."/>
            <person name="Cuomo C.A."/>
            <person name="Lin Y.-C."/>
            <person name="Aerts A."/>
            <person name="Tisserant E."/>
            <person name="Veneault-Fourrey C."/>
            <person name="Joly D.L."/>
            <person name="Hacquard S."/>
            <person name="Amselem J."/>
            <person name="Cantarel B.L."/>
            <person name="Chiu R."/>
            <person name="Coutinho P.M."/>
            <person name="Feau N."/>
            <person name="Field M."/>
            <person name="Frey P."/>
            <person name="Gelhaye E."/>
            <person name="Goldberg J."/>
            <person name="Grabherr M.G."/>
            <person name="Kodira C.D."/>
            <person name="Kohler A."/>
            <person name="Kuees U."/>
            <person name="Lindquist E.A."/>
            <person name="Lucas S.M."/>
            <person name="Mago R."/>
            <person name="Mauceli E."/>
            <person name="Morin E."/>
            <person name="Murat C."/>
            <person name="Pangilinan J.L."/>
            <person name="Park R."/>
            <person name="Pearson M."/>
            <person name="Quesneville H."/>
            <person name="Rouhier N."/>
            <person name="Sakthikumar S."/>
            <person name="Salamov A.A."/>
            <person name="Schmutz J."/>
            <person name="Selles B."/>
            <person name="Shapiro H."/>
            <person name="Tanguay P."/>
            <person name="Tuskan G.A."/>
            <person name="Henrissat B."/>
            <person name="Van de Peer Y."/>
            <person name="Rouze P."/>
            <person name="Ellis J.G."/>
            <person name="Dodds P.N."/>
            <person name="Schein J.E."/>
            <person name="Zhong S."/>
            <person name="Hamelin R.C."/>
            <person name="Grigoriev I.V."/>
            <person name="Szabo L.J."/>
            <person name="Martin F."/>
        </authorList>
    </citation>
    <scope>NUCLEOTIDE SEQUENCE [LARGE SCALE GENOMIC DNA]</scope>
    <source>
        <strain evidence="2">98AG31 / pathotype 3-4-7</strain>
    </source>
</reference>
<gene>
    <name evidence="1" type="ORF">MELLADRAFT_71120</name>
</gene>
<evidence type="ECO:0000313" key="1">
    <source>
        <dbReference type="EMBL" id="EGG09966.1"/>
    </source>
</evidence>
<dbReference type="VEuPathDB" id="FungiDB:MELLADRAFT_71120"/>